<dbReference type="AlphaFoldDB" id="A0AAW9U0V9"/>
<dbReference type="EMBL" id="WISR01000291">
    <property type="protein sequence ID" value="MQW38064.1"/>
    <property type="molecule type" value="Genomic_DNA"/>
</dbReference>
<dbReference type="Proteomes" id="UP000429484">
    <property type="component" value="Unassembled WGS sequence"/>
</dbReference>
<organism evidence="1 2">
    <name type="scientific">Rhizobium meliloti</name>
    <name type="common">Ensifer meliloti</name>
    <name type="synonym">Sinorhizobium meliloti</name>
    <dbReference type="NCBI Taxonomy" id="382"/>
    <lineage>
        <taxon>Bacteria</taxon>
        <taxon>Pseudomonadati</taxon>
        <taxon>Pseudomonadota</taxon>
        <taxon>Alphaproteobacteria</taxon>
        <taxon>Hyphomicrobiales</taxon>
        <taxon>Rhizobiaceae</taxon>
        <taxon>Sinorhizobium/Ensifer group</taxon>
        <taxon>Sinorhizobium</taxon>
    </lineage>
</organism>
<sequence length="132" mass="14896">MLLSNPDGLPEVIRTWTSPSEIARLLLMRRVPRPLPREHEPWRYRLLGAIIPDLDDVVERWSLPTPASPILPLHLRPALLAGIAIVERPGPEMLQMLRGQMTGQNQVRSSSTIDEIITRTCRSVAPSQLQLI</sequence>
<accession>A0AAW9U0V9</accession>
<name>A0AAW9U0V9_RHIML</name>
<gene>
    <name evidence="1" type="ORF">GHK53_36355</name>
</gene>
<evidence type="ECO:0000313" key="2">
    <source>
        <dbReference type="Proteomes" id="UP000429484"/>
    </source>
</evidence>
<protein>
    <submittedName>
        <fullName evidence="1">Uncharacterized protein</fullName>
    </submittedName>
</protein>
<evidence type="ECO:0000313" key="1">
    <source>
        <dbReference type="EMBL" id="MQW38064.1"/>
    </source>
</evidence>
<comment type="caution">
    <text evidence="1">The sequence shown here is derived from an EMBL/GenBank/DDBJ whole genome shotgun (WGS) entry which is preliminary data.</text>
</comment>
<proteinExistence type="predicted"/>
<reference evidence="1 2" key="1">
    <citation type="journal article" date="2013" name="Genome Biol.">
        <title>Comparative genomics of the core and accessory genomes of 48 Sinorhizobium strains comprising five genospecies.</title>
        <authorList>
            <person name="Sugawara M."/>
            <person name="Epstein B."/>
            <person name="Badgley B.D."/>
            <person name="Unno T."/>
            <person name="Xu L."/>
            <person name="Reese J."/>
            <person name="Gyaneshwar P."/>
            <person name="Denny R."/>
            <person name="Mudge J."/>
            <person name="Bharti A.K."/>
            <person name="Farmer A.D."/>
            <person name="May G.D."/>
            <person name="Woodward J.E."/>
            <person name="Medigue C."/>
            <person name="Vallenet D."/>
            <person name="Lajus A."/>
            <person name="Rouy Z."/>
            <person name="Martinez-Vaz B."/>
            <person name="Tiffin P."/>
            <person name="Young N.D."/>
            <person name="Sadowsky M.J."/>
        </authorList>
    </citation>
    <scope>NUCLEOTIDE SEQUENCE [LARGE SCALE GENOMIC DNA]</scope>
    <source>
        <strain evidence="1 2">N6B1</strain>
    </source>
</reference>